<dbReference type="EMBL" id="ON506927">
    <property type="protein sequence ID" value="UVD42968.1"/>
    <property type="molecule type" value="Genomic_DNA"/>
</dbReference>
<accession>A0A976SY84</accession>
<sequence length="54" mass="6230">MENEACCTSCGRLVSDLNCDFDYTFETCYNCIDLDAILRDDIAIYEEQERYSGV</sequence>
<organism evidence="1 2">
    <name type="scientific">Enterococcus phage TJE1</name>
    <dbReference type="NCBI Taxonomy" id="2951262"/>
    <lineage>
        <taxon>Viruses</taxon>
        <taxon>Duplodnaviria</taxon>
        <taxon>Heunggongvirae</taxon>
        <taxon>Uroviricota</taxon>
        <taxon>Caudoviricetes</taxon>
        <taxon>Herelleviridae</taxon>
        <taxon>Brockvirinae</taxon>
        <taxon>Schiekvirus</taxon>
        <taxon>Schiekvirus Tje1</taxon>
    </lineage>
</organism>
<keyword evidence="2" id="KW-1185">Reference proteome</keyword>
<evidence type="ECO:0000313" key="2">
    <source>
        <dbReference type="Proteomes" id="UP001065252"/>
    </source>
</evidence>
<protein>
    <submittedName>
        <fullName evidence="1">Uncharacterized protein</fullName>
    </submittedName>
</protein>
<reference evidence="1" key="1">
    <citation type="submission" date="2022-05" db="EMBL/GenBank/DDBJ databases">
        <authorList>
            <person name="Enroth T.J."/>
            <person name="Johnson C.N."/>
            <person name="Duerkop B.A."/>
        </authorList>
    </citation>
    <scope>NUCLEOTIDE SEQUENCE</scope>
</reference>
<name>A0A976SY84_9CAUD</name>
<dbReference type="Proteomes" id="UP001065252">
    <property type="component" value="Segment"/>
</dbReference>
<proteinExistence type="predicted"/>
<evidence type="ECO:0000313" key="1">
    <source>
        <dbReference type="EMBL" id="UVD42968.1"/>
    </source>
</evidence>